<dbReference type="PANTHER" id="PTHR30606:SF9">
    <property type="entry name" value="LIPID A BIOSYNTHESIS LAUROYLTRANSFERASE"/>
    <property type="match status" value="1"/>
</dbReference>
<dbReference type="PANTHER" id="PTHR30606">
    <property type="entry name" value="LIPID A BIOSYNTHESIS LAUROYL ACYLTRANSFERASE"/>
    <property type="match status" value="1"/>
</dbReference>
<evidence type="ECO:0000256" key="1">
    <source>
        <dbReference type="ARBA" id="ARBA00004533"/>
    </source>
</evidence>
<reference evidence="7 8" key="1">
    <citation type="submission" date="2022-06" db="EMBL/GenBank/DDBJ databases">
        <title>Mesorhizobium sp. strain RP14 Genome sequencing and assembly.</title>
        <authorList>
            <person name="Kim I."/>
        </authorList>
    </citation>
    <scope>NUCLEOTIDE SEQUENCE [LARGE SCALE GENOMIC DNA]</scope>
    <source>
        <strain evidence="8">RP14(2022)</strain>
    </source>
</reference>
<protein>
    <submittedName>
        <fullName evidence="7">Lipid A biosynthesis lauroyl acyltransferase</fullName>
    </submittedName>
</protein>
<dbReference type="RefSeq" id="WP_252818426.1">
    <property type="nucleotide sequence ID" value="NZ_JAMXQS010000004.1"/>
</dbReference>
<evidence type="ECO:0000256" key="2">
    <source>
        <dbReference type="ARBA" id="ARBA00022475"/>
    </source>
</evidence>
<comment type="caution">
    <text evidence="7">The sequence shown here is derived from an EMBL/GenBank/DDBJ whole genome shotgun (WGS) entry which is preliminary data.</text>
</comment>
<sequence>MAQTKSGRPSAGRKLALKTGQRLEKTRHWLIGQAARAALVTLRRLPADKALAFADRTARRVGPLTGRHRVAVENLRLAYPEKSKPEIEEIARGMWGHMARLAAEYIFLDELFDFDANQPEKRGRIEVEGAETFLRIAAEQRPHIIFTAHLGNFEMLPVAAASLGLDVTALFRAPNNPYIADYVFSTRRVTMGDLLASRAGVSFALSRILDEGGNIGVLVDQRFRGGEETTFFGRRCQTNPLLAKLAKYHECDVYPARCIRLPGNRYRLQIEDRLDLPRTESGTVDVNATSQLLNDVVERWVREYPEQWMWFHKRWAIAKRPRRRKLS</sequence>
<keyword evidence="8" id="KW-1185">Reference proteome</keyword>
<keyword evidence="2" id="KW-1003">Cell membrane</keyword>
<dbReference type="Proteomes" id="UP001205906">
    <property type="component" value="Unassembled WGS sequence"/>
</dbReference>
<name>A0ABT1C5K4_9HYPH</name>
<dbReference type="Pfam" id="PF03279">
    <property type="entry name" value="Lip_A_acyltrans"/>
    <property type="match status" value="1"/>
</dbReference>
<dbReference type="NCBIfam" id="NF005120">
    <property type="entry name" value="PRK06553.1"/>
    <property type="match status" value="1"/>
</dbReference>
<dbReference type="InterPro" id="IPR004960">
    <property type="entry name" value="LipA_acyltrans"/>
</dbReference>
<keyword evidence="3" id="KW-0997">Cell inner membrane</keyword>
<keyword evidence="5" id="KW-0472">Membrane</keyword>
<proteinExistence type="predicted"/>
<dbReference type="GO" id="GO:0016746">
    <property type="term" value="F:acyltransferase activity"/>
    <property type="evidence" value="ECO:0007669"/>
    <property type="project" value="UniProtKB-KW"/>
</dbReference>
<evidence type="ECO:0000256" key="5">
    <source>
        <dbReference type="ARBA" id="ARBA00023136"/>
    </source>
</evidence>
<evidence type="ECO:0000256" key="3">
    <source>
        <dbReference type="ARBA" id="ARBA00022519"/>
    </source>
</evidence>
<organism evidence="7 8">
    <name type="scientific">Mesorhizobium liriopis</name>
    <dbReference type="NCBI Taxonomy" id="2953882"/>
    <lineage>
        <taxon>Bacteria</taxon>
        <taxon>Pseudomonadati</taxon>
        <taxon>Pseudomonadota</taxon>
        <taxon>Alphaproteobacteria</taxon>
        <taxon>Hyphomicrobiales</taxon>
        <taxon>Phyllobacteriaceae</taxon>
        <taxon>Mesorhizobium</taxon>
    </lineage>
</organism>
<evidence type="ECO:0000256" key="6">
    <source>
        <dbReference type="ARBA" id="ARBA00023315"/>
    </source>
</evidence>
<gene>
    <name evidence="7" type="ORF">NGM99_09940</name>
</gene>
<evidence type="ECO:0000313" key="7">
    <source>
        <dbReference type="EMBL" id="MCO6050112.1"/>
    </source>
</evidence>
<dbReference type="EMBL" id="JAMXQS010000004">
    <property type="protein sequence ID" value="MCO6050112.1"/>
    <property type="molecule type" value="Genomic_DNA"/>
</dbReference>
<comment type="subcellular location">
    <subcellularLocation>
        <location evidence="1">Cell inner membrane</location>
    </subcellularLocation>
</comment>
<evidence type="ECO:0000256" key="4">
    <source>
        <dbReference type="ARBA" id="ARBA00022679"/>
    </source>
</evidence>
<evidence type="ECO:0000313" key="8">
    <source>
        <dbReference type="Proteomes" id="UP001205906"/>
    </source>
</evidence>
<dbReference type="CDD" id="cd07984">
    <property type="entry name" value="LPLAT_LABLAT-like"/>
    <property type="match status" value="1"/>
</dbReference>
<keyword evidence="6 7" id="KW-0012">Acyltransferase</keyword>
<keyword evidence="4" id="KW-0808">Transferase</keyword>
<accession>A0ABT1C5K4</accession>